<dbReference type="RefSeq" id="WP_183671652.1">
    <property type="nucleotide sequence ID" value="NZ_BMPB01000008.1"/>
</dbReference>
<evidence type="ECO:0000256" key="1">
    <source>
        <dbReference type="SAM" id="Phobius"/>
    </source>
</evidence>
<dbReference type="Gene3D" id="3.10.310.50">
    <property type="match status" value="1"/>
</dbReference>
<protein>
    <recommendedName>
        <fullName evidence="2">TPM domain-containing protein</fullName>
    </recommendedName>
</protein>
<keyword evidence="1" id="KW-0812">Transmembrane</keyword>
<comment type="caution">
    <text evidence="3">The sequence shown here is derived from an EMBL/GenBank/DDBJ whole genome shotgun (WGS) entry which is preliminary data.</text>
</comment>
<dbReference type="PANTHER" id="PTHR30373">
    <property type="entry name" value="UPF0603 PROTEIN YGCG"/>
    <property type="match status" value="1"/>
</dbReference>
<reference evidence="3 4" key="1">
    <citation type="submission" date="2020-08" db="EMBL/GenBank/DDBJ databases">
        <title>Genomic Encyclopedia of Type Strains, Phase IV (KMG-IV): sequencing the most valuable type-strain genomes for metagenomic binning, comparative biology and taxonomic classification.</title>
        <authorList>
            <person name="Goeker M."/>
        </authorList>
    </citation>
    <scope>NUCLEOTIDE SEQUENCE [LARGE SCALE GENOMIC DNA]</scope>
    <source>
        <strain evidence="3 4">DSM 102983</strain>
    </source>
</reference>
<sequence length="327" mass="35719">MRNLNKILTGNRLQALLLAGLFLLSLFPLQLSAVQDYTIETVPNVRLFDRNNHVSNPDGIIHPQDVEHINRLLQIVEDSLGIEVAVVAVESIGDNDARMFATDLFRHWGLGKKDKDNGLLIQLVTEPSQRSVVFETGYGIEGILPDAICYRLQQKYMIPDLKTGDYSAGMLKGVAAVKEYLMASDYERAAMTGGNTSRQTEGDDLFLWLFLVMMIIFPAGIFILVSILKYRPRICPCCGQKTLVYVGQQVIQRATYSSEGLAEDTYRCKNCGYTEKKNRHISRLRRSTGPVIIGGGGRGGGFGGGFGGGGGSWGGGRSGGGGSISRF</sequence>
<proteinExistence type="predicted"/>
<name>A0ABR6KQ68_9BACT</name>
<dbReference type="InterPro" id="IPR007621">
    <property type="entry name" value="TPM_dom"/>
</dbReference>
<feature type="domain" description="TPM" evidence="2">
    <location>
        <begin position="54"/>
        <end position="179"/>
    </location>
</feature>
<keyword evidence="1" id="KW-0472">Membrane</keyword>
<evidence type="ECO:0000313" key="4">
    <source>
        <dbReference type="Proteomes" id="UP000533637"/>
    </source>
</evidence>
<dbReference type="EMBL" id="JACHOC010000007">
    <property type="protein sequence ID" value="MBB4623649.1"/>
    <property type="molecule type" value="Genomic_DNA"/>
</dbReference>
<organism evidence="3 4">
    <name type="scientific">Parabacteroides faecis</name>
    <dbReference type="NCBI Taxonomy" id="1217282"/>
    <lineage>
        <taxon>Bacteria</taxon>
        <taxon>Pseudomonadati</taxon>
        <taxon>Bacteroidota</taxon>
        <taxon>Bacteroidia</taxon>
        <taxon>Bacteroidales</taxon>
        <taxon>Tannerellaceae</taxon>
        <taxon>Parabacteroides</taxon>
    </lineage>
</organism>
<evidence type="ECO:0000313" key="3">
    <source>
        <dbReference type="EMBL" id="MBB4623649.1"/>
    </source>
</evidence>
<feature type="transmembrane region" description="Helical" evidence="1">
    <location>
        <begin position="205"/>
        <end position="225"/>
    </location>
</feature>
<keyword evidence="1" id="KW-1133">Transmembrane helix</keyword>
<keyword evidence="4" id="KW-1185">Reference proteome</keyword>
<dbReference type="PANTHER" id="PTHR30373:SF2">
    <property type="entry name" value="UPF0603 PROTEIN YGCG"/>
    <property type="match status" value="1"/>
</dbReference>
<gene>
    <name evidence="3" type="ORF">GGQ57_003565</name>
</gene>
<accession>A0ABR6KQ68</accession>
<dbReference type="Pfam" id="PF04536">
    <property type="entry name" value="TPM_phosphatase"/>
    <property type="match status" value="1"/>
</dbReference>
<dbReference type="Proteomes" id="UP000533637">
    <property type="component" value="Unassembled WGS sequence"/>
</dbReference>
<evidence type="ECO:0000259" key="2">
    <source>
        <dbReference type="Pfam" id="PF04536"/>
    </source>
</evidence>